<sequence>MTLIRCADVLDGVIGCRGKVLGLEAYGRCWCDLVILCHCARCRRSSGIDSKRLVCNPIQDDTDLLRTIGLIIVGDVNRQTANAAGEDHRAGL</sequence>
<protein>
    <submittedName>
        <fullName evidence="1">Uncharacterized protein</fullName>
    </submittedName>
</protein>
<evidence type="ECO:0000313" key="1">
    <source>
        <dbReference type="EMBL" id="ELY20067.1"/>
    </source>
</evidence>
<dbReference type="Proteomes" id="UP000011651">
    <property type="component" value="Unassembled WGS sequence"/>
</dbReference>
<organism evidence="1 2">
    <name type="scientific">Vreelandella titanicae BH1</name>
    <dbReference type="NCBI Taxonomy" id="1204738"/>
    <lineage>
        <taxon>Bacteria</taxon>
        <taxon>Pseudomonadati</taxon>
        <taxon>Pseudomonadota</taxon>
        <taxon>Gammaproteobacteria</taxon>
        <taxon>Oceanospirillales</taxon>
        <taxon>Halomonadaceae</taxon>
        <taxon>Vreelandella</taxon>
    </lineage>
</organism>
<reference evidence="1 2" key="1">
    <citation type="journal article" date="2013" name="Genome Announc.">
        <title>Draft Genome of the Marine Gammaproteobacterium Halomonas titanicae.</title>
        <authorList>
            <person name="Sanchez-Porro C."/>
            <person name="de la Haba R.R."/>
            <person name="Cruz-Hernandez N."/>
            <person name="Gonzalez J.M."/>
            <person name="Reyes-Guirao C."/>
            <person name="Navarro-Sampedro L."/>
            <person name="Carballo M."/>
            <person name="Ventosa A."/>
        </authorList>
    </citation>
    <scope>NUCLEOTIDE SEQUENCE [LARGE SCALE GENOMIC DNA]</scope>
    <source>
        <strain evidence="1 2">BH1</strain>
    </source>
</reference>
<name>L9U5J8_9GAMM</name>
<feature type="non-terminal residue" evidence="1">
    <location>
        <position position="92"/>
    </location>
</feature>
<proteinExistence type="predicted"/>
<dbReference type="AlphaFoldDB" id="L9U5J8"/>
<evidence type="ECO:0000313" key="2">
    <source>
        <dbReference type="Proteomes" id="UP000011651"/>
    </source>
</evidence>
<dbReference type="EMBL" id="AOPO01000043">
    <property type="protein sequence ID" value="ELY20067.1"/>
    <property type="molecule type" value="Genomic_DNA"/>
</dbReference>
<gene>
    <name evidence="1" type="ORF">HALTITAN_3309</name>
</gene>
<accession>L9U5J8</accession>
<comment type="caution">
    <text evidence="1">The sequence shown here is derived from an EMBL/GenBank/DDBJ whole genome shotgun (WGS) entry which is preliminary data.</text>
</comment>